<gene>
    <name evidence="5" type="ORF">QBC37DRAFT_3718</name>
</gene>
<sequence length="443" mass="49360">MSSRWCTPRGPPSPKSLLFTLVTILSVFFIHQTEGYTTLSDKSITHLVSSSSYSSSSEDTKTSNHDPDFDPHTGALLSPILIPRVPGTPGSEKVQRHFIDFFSSELPNWTLEWQNSTSKTPATGDTDVTFSNLIFRRDPPWLSRGTSTTNQKYDADGEEDKEGKKFVKRLTLAAHYDSLYRPEGFIGAIDSAAPCAILMAVARNVDRALSQRWEGIMKKREEDVDGLEDDADGDDEEEEGGVQIMFLDGEEAWVSWTDMDSLYGSRALVAEWEGRKFTGDAVGKRSAGPKTELDAISLFVLLDLLGAPDPKINSFFKNTHWAYQHLAAAEAKLRKLDLLESTPQQPFLPEGKKAPQRFTGGYVLDDHVPFLQRGVPVLHVIPLPFPDVWHTMDDDGDHLDVPTVGDWAKIVSLFVAEWMDVEGFVPGKEEGAKNGGWREKEEL</sequence>
<keyword evidence="3" id="KW-0732">Signal</keyword>
<evidence type="ECO:0000256" key="3">
    <source>
        <dbReference type="RuleBase" id="RU361240"/>
    </source>
</evidence>
<evidence type="ECO:0000256" key="2">
    <source>
        <dbReference type="ARBA" id="ARBA00023315"/>
    </source>
</evidence>
<dbReference type="PANTHER" id="PTHR12283">
    <property type="entry name" value="GLUTAMINYL-PEPTIDE CYCLOTRANSFERASE"/>
    <property type="match status" value="1"/>
</dbReference>
<keyword evidence="2" id="KW-0012">Acyltransferase</keyword>
<proteinExistence type="inferred from homology"/>
<evidence type="ECO:0000256" key="1">
    <source>
        <dbReference type="ARBA" id="ARBA00022679"/>
    </source>
</evidence>
<feature type="signal peptide" evidence="3">
    <location>
        <begin position="1"/>
        <end position="35"/>
    </location>
</feature>
<dbReference type="EMBL" id="MU858045">
    <property type="protein sequence ID" value="KAK4220212.1"/>
    <property type="molecule type" value="Genomic_DNA"/>
</dbReference>
<dbReference type="EC" id="3.4.-.-" evidence="3"/>
<comment type="similarity">
    <text evidence="3">Belongs to the peptidase M28 family.</text>
</comment>
<organism evidence="5 6">
    <name type="scientific">Rhypophila decipiens</name>
    <dbReference type="NCBI Taxonomy" id="261697"/>
    <lineage>
        <taxon>Eukaryota</taxon>
        <taxon>Fungi</taxon>
        <taxon>Dikarya</taxon>
        <taxon>Ascomycota</taxon>
        <taxon>Pezizomycotina</taxon>
        <taxon>Sordariomycetes</taxon>
        <taxon>Sordariomycetidae</taxon>
        <taxon>Sordariales</taxon>
        <taxon>Naviculisporaceae</taxon>
        <taxon>Rhypophila</taxon>
    </lineage>
</organism>
<comment type="caution">
    <text evidence="5">The sequence shown here is derived from an EMBL/GenBank/DDBJ whole genome shotgun (WGS) entry which is preliminary data.</text>
</comment>
<keyword evidence="3" id="KW-0479">Metal-binding</keyword>
<name>A0AAN6YPW5_9PEZI</name>
<dbReference type="Pfam" id="PF04389">
    <property type="entry name" value="Peptidase_M28"/>
    <property type="match status" value="1"/>
</dbReference>
<dbReference type="GO" id="GO:0016603">
    <property type="term" value="F:glutaminyl-peptide cyclotransferase activity"/>
    <property type="evidence" value="ECO:0007669"/>
    <property type="project" value="InterPro"/>
</dbReference>
<evidence type="ECO:0000259" key="4">
    <source>
        <dbReference type="Pfam" id="PF04389"/>
    </source>
</evidence>
<evidence type="ECO:0000313" key="6">
    <source>
        <dbReference type="Proteomes" id="UP001301769"/>
    </source>
</evidence>
<evidence type="ECO:0000313" key="5">
    <source>
        <dbReference type="EMBL" id="KAK4220212.1"/>
    </source>
</evidence>
<keyword evidence="6" id="KW-1185">Reference proteome</keyword>
<keyword evidence="3" id="KW-0645">Protease</keyword>
<dbReference type="GO" id="GO:0006508">
    <property type="term" value="P:proteolysis"/>
    <property type="evidence" value="ECO:0007669"/>
    <property type="project" value="UniProtKB-KW"/>
</dbReference>
<accession>A0AAN6YPW5</accession>
<dbReference type="AlphaFoldDB" id="A0AAN6YPW5"/>
<dbReference type="InterPro" id="IPR037457">
    <property type="entry name" value="M28_QC"/>
</dbReference>
<keyword evidence="3" id="KW-0378">Hydrolase</keyword>
<dbReference type="InterPro" id="IPR007484">
    <property type="entry name" value="Peptidase_M28"/>
</dbReference>
<dbReference type="Gene3D" id="3.40.630.10">
    <property type="entry name" value="Zn peptidases"/>
    <property type="match status" value="1"/>
</dbReference>
<dbReference type="PANTHER" id="PTHR12283:SF6">
    <property type="entry name" value="GLUTAMINYL-PEPTIDE CYCLOTRANSFERASE-RELATED"/>
    <property type="match status" value="1"/>
</dbReference>
<dbReference type="GO" id="GO:0008270">
    <property type="term" value="F:zinc ion binding"/>
    <property type="evidence" value="ECO:0007669"/>
    <property type="project" value="TreeGrafter"/>
</dbReference>
<dbReference type="Proteomes" id="UP001301769">
    <property type="component" value="Unassembled WGS sequence"/>
</dbReference>
<dbReference type="GO" id="GO:0008233">
    <property type="term" value="F:peptidase activity"/>
    <property type="evidence" value="ECO:0007669"/>
    <property type="project" value="UniProtKB-KW"/>
</dbReference>
<feature type="chain" id="PRO_5042661492" description="Peptide hydrolase" evidence="3">
    <location>
        <begin position="36"/>
        <end position="443"/>
    </location>
</feature>
<dbReference type="CDD" id="cd03880">
    <property type="entry name" value="M28_QC_like"/>
    <property type="match status" value="1"/>
</dbReference>
<keyword evidence="1" id="KW-0808">Transferase</keyword>
<protein>
    <recommendedName>
        <fullName evidence="3">Peptide hydrolase</fullName>
        <ecNumber evidence="3">3.4.-.-</ecNumber>
    </recommendedName>
</protein>
<dbReference type="InterPro" id="IPR040234">
    <property type="entry name" value="QC/QCL"/>
</dbReference>
<keyword evidence="3" id="KW-0862">Zinc</keyword>
<reference evidence="5" key="1">
    <citation type="journal article" date="2023" name="Mol. Phylogenet. Evol.">
        <title>Genome-scale phylogeny and comparative genomics of the fungal order Sordariales.</title>
        <authorList>
            <person name="Hensen N."/>
            <person name="Bonometti L."/>
            <person name="Westerberg I."/>
            <person name="Brannstrom I.O."/>
            <person name="Guillou S."/>
            <person name="Cros-Aarteil S."/>
            <person name="Calhoun S."/>
            <person name="Haridas S."/>
            <person name="Kuo A."/>
            <person name="Mondo S."/>
            <person name="Pangilinan J."/>
            <person name="Riley R."/>
            <person name="LaButti K."/>
            <person name="Andreopoulos B."/>
            <person name="Lipzen A."/>
            <person name="Chen C."/>
            <person name="Yan M."/>
            <person name="Daum C."/>
            <person name="Ng V."/>
            <person name="Clum A."/>
            <person name="Steindorff A."/>
            <person name="Ohm R.A."/>
            <person name="Martin F."/>
            <person name="Silar P."/>
            <person name="Natvig D.O."/>
            <person name="Lalanne C."/>
            <person name="Gautier V."/>
            <person name="Ament-Velasquez S.L."/>
            <person name="Kruys A."/>
            <person name="Hutchinson M.I."/>
            <person name="Powell A.J."/>
            <person name="Barry K."/>
            <person name="Miller A.N."/>
            <person name="Grigoriev I.V."/>
            <person name="Debuchy R."/>
            <person name="Gladieux P."/>
            <person name="Hiltunen Thoren M."/>
            <person name="Johannesson H."/>
        </authorList>
    </citation>
    <scope>NUCLEOTIDE SEQUENCE</scope>
    <source>
        <strain evidence="5">PSN293</strain>
    </source>
</reference>
<reference evidence="5" key="2">
    <citation type="submission" date="2023-05" db="EMBL/GenBank/DDBJ databases">
        <authorList>
            <consortium name="Lawrence Berkeley National Laboratory"/>
            <person name="Steindorff A."/>
            <person name="Hensen N."/>
            <person name="Bonometti L."/>
            <person name="Westerberg I."/>
            <person name="Brannstrom I.O."/>
            <person name="Guillou S."/>
            <person name="Cros-Aarteil S."/>
            <person name="Calhoun S."/>
            <person name="Haridas S."/>
            <person name="Kuo A."/>
            <person name="Mondo S."/>
            <person name="Pangilinan J."/>
            <person name="Riley R."/>
            <person name="Labutti K."/>
            <person name="Andreopoulos B."/>
            <person name="Lipzen A."/>
            <person name="Chen C."/>
            <person name="Yanf M."/>
            <person name="Daum C."/>
            <person name="Ng V."/>
            <person name="Clum A."/>
            <person name="Ohm R."/>
            <person name="Martin F."/>
            <person name="Silar P."/>
            <person name="Natvig D."/>
            <person name="Lalanne C."/>
            <person name="Gautier V."/>
            <person name="Ament-Velasquez S.L."/>
            <person name="Kruys A."/>
            <person name="Hutchinson M.I."/>
            <person name="Powell A.J."/>
            <person name="Barry K."/>
            <person name="Miller A.N."/>
            <person name="Grigoriev I.V."/>
            <person name="Debuchy R."/>
            <person name="Gladieux P."/>
            <person name="Thoren M.H."/>
            <person name="Johannesson H."/>
        </authorList>
    </citation>
    <scope>NUCLEOTIDE SEQUENCE</scope>
    <source>
        <strain evidence="5">PSN293</strain>
    </source>
</reference>
<dbReference type="SUPFAM" id="SSF53187">
    <property type="entry name" value="Zn-dependent exopeptidases"/>
    <property type="match status" value="1"/>
</dbReference>
<feature type="domain" description="Peptidase M28" evidence="4">
    <location>
        <begin position="167"/>
        <end position="414"/>
    </location>
</feature>